<protein>
    <recommendedName>
        <fullName evidence="2">Fibronectin type-III domain-containing protein</fullName>
    </recommendedName>
</protein>
<keyword evidence="1" id="KW-0732">Signal</keyword>
<accession>A0AAV8WF22</accession>
<evidence type="ECO:0000256" key="1">
    <source>
        <dbReference type="SAM" id="SignalP"/>
    </source>
</evidence>
<evidence type="ECO:0000313" key="3">
    <source>
        <dbReference type="EMBL" id="KAJ8925224.1"/>
    </source>
</evidence>
<sequence length="308" mass="34456">MFTREFFLVFVVVLVLATKTKACVPLAVQDLRIHVNGTLTWTLDPDETCTIDSFQVVVEGDREDDYDTSVRSTYVDLSLLKTCEQWKFYVTPVSGGVVGHQTRLIDWIPLPPTADLTLSYFTSTTLKRNDVLLEWGLRNYTHGDCTLQYRLVITDMDTSMIRDFYLTGSSAHVDFLSPCVPYHLALRAVNTAIGGIEGSVLNNTVNIPAYPEDPPELRRIEVGATGINMTWRLENYLLNRCPVENFYLDASIGMNFTVPILDAAGRPPVQVNLSDLTPLNVYTFSAYVRNSGGVSPRVPVAVQTLEFD</sequence>
<organism evidence="3 4">
    <name type="scientific">Exocentrus adspersus</name>
    <dbReference type="NCBI Taxonomy" id="1586481"/>
    <lineage>
        <taxon>Eukaryota</taxon>
        <taxon>Metazoa</taxon>
        <taxon>Ecdysozoa</taxon>
        <taxon>Arthropoda</taxon>
        <taxon>Hexapoda</taxon>
        <taxon>Insecta</taxon>
        <taxon>Pterygota</taxon>
        <taxon>Neoptera</taxon>
        <taxon>Endopterygota</taxon>
        <taxon>Coleoptera</taxon>
        <taxon>Polyphaga</taxon>
        <taxon>Cucujiformia</taxon>
        <taxon>Chrysomeloidea</taxon>
        <taxon>Cerambycidae</taxon>
        <taxon>Lamiinae</taxon>
        <taxon>Acanthocinini</taxon>
        <taxon>Exocentrus</taxon>
    </lineage>
</organism>
<feature type="domain" description="Fibronectin type-III" evidence="2">
    <location>
        <begin position="109"/>
        <end position="195"/>
    </location>
</feature>
<dbReference type="SUPFAM" id="SSF49265">
    <property type="entry name" value="Fibronectin type III"/>
    <property type="match status" value="2"/>
</dbReference>
<evidence type="ECO:0000259" key="2">
    <source>
        <dbReference type="SMART" id="SM00060"/>
    </source>
</evidence>
<reference evidence="3 4" key="1">
    <citation type="journal article" date="2023" name="Insect Mol. Biol.">
        <title>Genome sequencing provides insights into the evolution of gene families encoding plant cell wall-degrading enzymes in longhorned beetles.</title>
        <authorList>
            <person name="Shin N.R."/>
            <person name="Okamura Y."/>
            <person name="Kirsch R."/>
            <person name="Pauchet Y."/>
        </authorList>
    </citation>
    <scope>NUCLEOTIDE SEQUENCE [LARGE SCALE GENOMIC DNA]</scope>
    <source>
        <strain evidence="3">EAD_L_NR</strain>
    </source>
</reference>
<dbReference type="InterPro" id="IPR003961">
    <property type="entry name" value="FN3_dom"/>
</dbReference>
<gene>
    <name evidence="3" type="ORF">NQ315_001410</name>
</gene>
<feature type="signal peptide" evidence="1">
    <location>
        <begin position="1"/>
        <end position="22"/>
    </location>
</feature>
<name>A0AAV8WF22_9CUCU</name>
<dbReference type="AlphaFoldDB" id="A0AAV8WF22"/>
<dbReference type="Proteomes" id="UP001159042">
    <property type="component" value="Unassembled WGS sequence"/>
</dbReference>
<evidence type="ECO:0000313" key="4">
    <source>
        <dbReference type="Proteomes" id="UP001159042"/>
    </source>
</evidence>
<feature type="chain" id="PRO_5043742866" description="Fibronectin type-III domain-containing protein" evidence="1">
    <location>
        <begin position="23"/>
        <end position="308"/>
    </location>
</feature>
<dbReference type="InterPro" id="IPR036116">
    <property type="entry name" value="FN3_sf"/>
</dbReference>
<feature type="domain" description="Fibronectin type-III" evidence="2">
    <location>
        <begin position="208"/>
        <end position="295"/>
    </location>
</feature>
<proteinExistence type="predicted"/>
<keyword evidence="4" id="KW-1185">Reference proteome</keyword>
<comment type="caution">
    <text evidence="3">The sequence shown here is derived from an EMBL/GenBank/DDBJ whole genome shotgun (WGS) entry which is preliminary data.</text>
</comment>
<dbReference type="SMART" id="SM00060">
    <property type="entry name" value="FN3"/>
    <property type="match status" value="3"/>
</dbReference>
<feature type="domain" description="Fibronectin type-III" evidence="2">
    <location>
        <begin position="25"/>
        <end position="99"/>
    </location>
</feature>
<dbReference type="EMBL" id="JANEYG010000002">
    <property type="protein sequence ID" value="KAJ8925224.1"/>
    <property type="molecule type" value="Genomic_DNA"/>
</dbReference>